<name>A0A1K0J222_CUPNE</name>
<protein>
    <submittedName>
        <fullName evidence="2">Uncharacterized protein</fullName>
    </submittedName>
</protein>
<feature type="region of interest" description="Disordered" evidence="1">
    <location>
        <begin position="243"/>
        <end position="268"/>
    </location>
</feature>
<feature type="compositionally biased region" description="Basic and acidic residues" evidence="1">
    <location>
        <begin position="86"/>
        <end position="96"/>
    </location>
</feature>
<dbReference type="EMBL" id="FMSH01000491">
    <property type="protein sequence ID" value="SCU96912.1"/>
    <property type="molecule type" value="Genomic_DNA"/>
</dbReference>
<evidence type="ECO:0000313" key="2">
    <source>
        <dbReference type="EMBL" id="SCU96912.1"/>
    </source>
</evidence>
<feature type="region of interest" description="Disordered" evidence="1">
    <location>
        <begin position="86"/>
        <end position="109"/>
    </location>
</feature>
<reference evidence="2" key="1">
    <citation type="submission" date="2016-09" db="EMBL/GenBank/DDBJ databases">
        <authorList>
            <person name="Capua I."/>
            <person name="De Benedictis P."/>
            <person name="Joannis T."/>
            <person name="Lombin L.H."/>
            <person name="Cattoli G."/>
        </authorList>
    </citation>
    <scope>NUCLEOTIDE SEQUENCE</scope>
    <source>
        <strain evidence="2">B9</strain>
    </source>
</reference>
<proteinExistence type="predicted"/>
<sequence>MQASCLGFDVSPRRGFDRGIARIAVVGGRGAFRAGLACQPCGPVRPPAAVMLGGAGQPLLRRLRQRIVGPVAALVLGRRVDHTGDMARSTQHEAKLVRQQRGRGIGRGPRHDMVFARAVDIGRHVDAGQVHRHAAHGQLARHLDLVLQVGVAQVPAVPRPGQVGGVAVPEQQVERHRRVALQVVVDHVVPHQVVRAQEREGIGQLKAAQQRARRAGTAAQRGLAQLHMALVDKDVEDAGVGKVQQRGQQRDAGGRVLAARGQHRQRGRDNGAAHAEAEHVDLVLAADVARDFDGADGRVLDVVVPGAAGHAGVRIAPRHQEHRMPLLHHMPHQRALRLQVQDVVLVDARRHHQQRARVHLVGQRLVLQQLEVFVLEDHRAFAHRDIAADLERALVGLRDLAARQVFHHVAHAGTQRFAARFDQQALRLGIGGKEVGGRHRIDPLRNREADALARLGIGLDGIGQLGQGARIEQVERGSEAVWQVGAPCVAGEAPVVQRPGGLGLALGHGLPQGREVLHVTLLDITQVRRRDLDACQRIQARNAGRGRVAIAFSALPLAGPFQPCGWIEWPRRELEWLGLAFLSGSCRAFAGRHDLIVSLPSLFEPAPGIALAGTLHGEMLSEWTRLAPPPKREGLPAHLPWNWLEALDRTCCGRGLRPFR</sequence>
<accession>A0A1K0J222</accession>
<organism evidence="2">
    <name type="scientific">Cupriavidus necator</name>
    <name type="common">Alcaligenes eutrophus</name>
    <name type="synonym">Ralstonia eutropha</name>
    <dbReference type="NCBI Taxonomy" id="106590"/>
    <lineage>
        <taxon>Bacteria</taxon>
        <taxon>Pseudomonadati</taxon>
        <taxon>Pseudomonadota</taxon>
        <taxon>Betaproteobacteria</taxon>
        <taxon>Burkholderiales</taxon>
        <taxon>Burkholderiaceae</taxon>
        <taxon>Cupriavidus</taxon>
    </lineage>
</organism>
<evidence type="ECO:0000256" key="1">
    <source>
        <dbReference type="SAM" id="MobiDB-lite"/>
    </source>
</evidence>
<gene>
    <name evidence="2" type="ORF">CNECB9_5400004</name>
</gene>
<dbReference type="AlphaFoldDB" id="A0A1K0J222"/>